<organism evidence="1">
    <name type="scientific">marine sediment metagenome</name>
    <dbReference type="NCBI Taxonomy" id="412755"/>
    <lineage>
        <taxon>unclassified sequences</taxon>
        <taxon>metagenomes</taxon>
        <taxon>ecological metagenomes</taxon>
    </lineage>
</organism>
<feature type="non-terminal residue" evidence="1">
    <location>
        <position position="1"/>
    </location>
</feature>
<sequence length="112" mass="12823">DLRIYGYLSDQLVAPNETYQWKLDYLQLLPIDEGVVIVDSITPTDYLALDSITDPPNVFKIDTGGTITDYPDYVGSPFTLGRENTRFYFVRNDGTAMQFKVDVKYQPNFLII</sequence>
<reference evidence="1" key="1">
    <citation type="journal article" date="2015" name="Nature">
        <title>Complex archaea that bridge the gap between prokaryotes and eukaryotes.</title>
        <authorList>
            <person name="Spang A."/>
            <person name="Saw J.H."/>
            <person name="Jorgensen S.L."/>
            <person name="Zaremba-Niedzwiedzka K."/>
            <person name="Martijn J."/>
            <person name="Lind A.E."/>
            <person name="van Eijk R."/>
            <person name="Schleper C."/>
            <person name="Guy L."/>
            <person name="Ettema T.J."/>
        </authorList>
    </citation>
    <scope>NUCLEOTIDE SEQUENCE</scope>
</reference>
<gene>
    <name evidence="1" type="ORF">LCGC14_2806880</name>
</gene>
<comment type="caution">
    <text evidence="1">The sequence shown here is derived from an EMBL/GenBank/DDBJ whole genome shotgun (WGS) entry which is preliminary data.</text>
</comment>
<evidence type="ECO:0000313" key="1">
    <source>
        <dbReference type="EMBL" id="KKK82090.1"/>
    </source>
</evidence>
<dbReference type="AlphaFoldDB" id="A0A0F8Z7V3"/>
<name>A0A0F8Z7V3_9ZZZZ</name>
<proteinExistence type="predicted"/>
<dbReference type="EMBL" id="LAZR01052828">
    <property type="protein sequence ID" value="KKK82090.1"/>
    <property type="molecule type" value="Genomic_DNA"/>
</dbReference>
<protein>
    <submittedName>
        <fullName evidence="1">Uncharacterized protein</fullName>
    </submittedName>
</protein>
<accession>A0A0F8Z7V3</accession>